<evidence type="ECO:0008006" key="5">
    <source>
        <dbReference type="Google" id="ProtNLM"/>
    </source>
</evidence>
<dbReference type="InterPro" id="IPR042277">
    <property type="entry name" value="IST1-like"/>
</dbReference>
<keyword evidence="4" id="KW-1185">Reference proteome</keyword>
<dbReference type="Gene3D" id="1.20.1260.60">
    <property type="entry name" value="Vacuolar protein sorting-associated protein Ist1"/>
    <property type="match status" value="1"/>
</dbReference>
<evidence type="ECO:0000256" key="2">
    <source>
        <dbReference type="SAM" id="MobiDB-lite"/>
    </source>
</evidence>
<evidence type="ECO:0000313" key="3">
    <source>
        <dbReference type="EMBL" id="KAK2985512.1"/>
    </source>
</evidence>
<dbReference type="Proteomes" id="UP001187471">
    <property type="component" value="Unassembled WGS sequence"/>
</dbReference>
<dbReference type="AlphaFoldDB" id="A0AA88RDU7"/>
<protein>
    <recommendedName>
        <fullName evidence="5">IST1-like protein</fullName>
    </recommendedName>
</protein>
<sequence length="569" mass="65609">MLELIFGWRKASKCKKLIRRVQCRLKLLKNKRCSIVRQLRDDIAQLIKHGHHEIAFNRAEQLFKDESIVSVYDLLDHFCEFIIINLSYIRRHKDCPNDINEAVSSLIFASARCGDLPELRVIRKLFGERYGQRLAMISLELLPGNLVNRQISENLSIKSVQEDEKYRLVNEIARTSFQTGPLALEFSSEVQQQLVFHFIHSSIFFLLAFLTEDTKTIYDASRRNDESHMQAFNPIAEEGKTIHVDLSSESRSVLKTIEPLIGRAQSFIQLKVEEWSPNATHYATVESKEGDAGAESSSESSSHIPEELVYLDDIEEFQSPMIKDGNFQDQRLFMFKSSAIPMTEKFEVGHNDTFGSRNSRKSVKTGGKKSRKRTYSWENTTVKDVEYVIYYGELRENLPNQNCKSHNRRKHQKRMQIEESRKSYCAREILVEPCSLEHPCYVCISDSKVESATRCQKRGITSSDQLPNHVLKDENVRHGDNSFQCACHEDPKHKTQRPYVRAMTMPPERPRDDQSDDILRSNSFPFKQPGHLSSAASSSPHVHPKLPDYDELAAKFMALKTAYLQTKRN</sequence>
<dbReference type="FunFam" id="1.20.1260.60:FF:000002">
    <property type="entry name" value="Vacuolar protein sorting-associated protein IST1"/>
    <property type="match status" value="1"/>
</dbReference>
<feature type="region of interest" description="Disordered" evidence="2">
    <location>
        <begin position="351"/>
        <end position="373"/>
    </location>
</feature>
<dbReference type="EMBL" id="JAVXUO010001149">
    <property type="protein sequence ID" value="KAK2985512.1"/>
    <property type="molecule type" value="Genomic_DNA"/>
</dbReference>
<comment type="caution">
    <text evidence="3">The sequence shown here is derived from an EMBL/GenBank/DDBJ whole genome shotgun (WGS) entry which is preliminary data.</text>
</comment>
<gene>
    <name evidence="3" type="ORF">RJ640_008685</name>
</gene>
<dbReference type="PANTHER" id="PTHR12161:SF44">
    <property type="entry name" value="REGULATOR OF VPS4 ACTIVITY IN THE MVB PATHWAY PROTEIN"/>
    <property type="match status" value="1"/>
</dbReference>
<organism evidence="3 4">
    <name type="scientific">Escallonia rubra</name>
    <dbReference type="NCBI Taxonomy" id="112253"/>
    <lineage>
        <taxon>Eukaryota</taxon>
        <taxon>Viridiplantae</taxon>
        <taxon>Streptophyta</taxon>
        <taxon>Embryophyta</taxon>
        <taxon>Tracheophyta</taxon>
        <taxon>Spermatophyta</taxon>
        <taxon>Magnoliopsida</taxon>
        <taxon>eudicotyledons</taxon>
        <taxon>Gunneridae</taxon>
        <taxon>Pentapetalae</taxon>
        <taxon>asterids</taxon>
        <taxon>campanulids</taxon>
        <taxon>Escalloniales</taxon>
        <taxon>Escalloniaceae</taxon>
        <taxon>Escallonia</taxon>
    </lineage>
</organism>
<dbReference type="Pfam" id="PF03398">
    <property type="entry name" value="Ist1"/>
    <property type="match status" value="1"/>
</dbReference>
<accession>A0AA88RDU7</accession>
<dbReference type="GO" id="GO:0015031">
    <property type="term" value="P:protein transport"/>
    <property type="evidence" value="ECO:0007669"/>
    <property type="project" value="InterPro"/>
</dbReference>
<reference evidence="3" key="1">
    <citation type="submission" date="2022-12" db="EMBL/GenBank/DDBJ databases">
        <title>Draft genome assemblies for two species of Escallonia (Escalloniales).</title>
        <authorList>
            <person name="Chanderbali A."/>
            <person name="Dervinis C."/>
            <person name="Anghel I."/>
            <person name="Soltis D."/>
            <person name="Soltis P."/>
            <person name="Zapata F."/>
        </authorList>
    </citation>
    <scope>NUCLEOTIDE SEQUENCE</scope>
    <source>
        <strain evidence="3">UCBG92.1500</strain>
        <tissue evidence="3">Leaf</tissue>
    </source>
</reference>
<feature type="compositionally biased region" description="Basic and acidic residues" evidence="2">
    <location>
        <begin position="508"/>
        <end position="519"/>
    </location>
</feature>
<evidence type="ECO:0000313" key="4">
    <source>
        <dbReference type="Proteomes" id="UP001187471"/>
    </source>
</evidence>
<dbReference type="PANTHER" id="PTHR12161">
    <property type="entry name" value="IST1 FAMILY MEMBER"/>
    <property type="match status" value="1"/>
</dbReference>
<feature type="compositionally biased region" description="Basic residues" evidence="2">
    <location>
        <begin position="358"/>
        <end position="373"/>
    </location>
</feature>
<comment type="similarity">
    <text evidence="1">Belongs to the IST1 family.</text>
</comment>
<proteinExistence type="inferred from homology"/>
<name>A0AA88RDU7_9ASTE</name>
<dbReference type="InterPro" id="IPR005061">
    <property type="entry name" value="Ist1"/>
</dbReference>
<evidence type="ECO:0000256" key="1">
    <source>
        <dbReference type="ARBA" id="ARBA00005536"/>
    </source>
</evidence>
<feature type="region of interest" description="Disordered" evidence="2">
    <location>
        <begin position="504"/>
        <end position="544"/>
    </location>
</feature>